<proteinExistence type="predicted"/>
<organism evidence="2 3">
    <name type="scientific">Nocardioides fonticola</name>
    <dbReference type="NCBI Taxonomy" id="450363"/>
    <lineage>
        <taxon>Bacteria</taxon>
        <taxon>Bacillati</taxon>
        <taxon>Actinomycetota</taxon>
        <taxon>Actinomycetes</taxon>
        <taxon>Propionibacteriales</taxon>
        <taxon>Nocardioidaceae</taxon>
        <taxon>Nocardioides</taxon>
    </lineage>
</organism>
<feature type="transmembrane region" description="Helical" evidence="1">
    <location>
        <begin position="136"/>
        <end position="158"/>
    </location>
</feature>
<dbReference type="Proteomes" id="UP001501495">
    <property type="component" value="Unassembled WGS sequence"/>
</dbReference>
<reference evidence="3" key="1">
    <citation type="journal article" date="2019" name="Int. J. Syst. Evol. Microbiol.">
        <title>The Global Catalogue of Microorganisms (GCM) 10K type strain sequencing project: providing services to taxonomists for standard genome sequencing and annotation.</title>
        <authorList>
            <consortium name="The Broad Institute Genomics Platform"/>
            <consortium name="The Broad Institute Genome Sequencing Center for Infectious Disease"/>
            <person name="Wu L."/>
            <person name="Ma J."/>
        </authorList>
    </citation>
    <scope>NUCLEOTIDE SEQUENCE [LARGE SCALE GENOMIC DNA]</scope>
    <source>
        <strain evidence="3">JCM 16703</strain>
    </source>
</reference>
<evidence type="ECO:0000313" key="2">
    <source>
        <dbReference type="EMBL" id="GAA4126020.1"/>
    </source>
</evidence>
<name>A0ABP7XV19_9ACTN</name>
<accession>A0ABP7XV19</accession>
<comment type="caution">
    <text evidence="2">The sequence shown here is derived from an EMBL/GenBank/DDBJ whole genome shotgun (WGS) entry which is preliminary data.</text>
</comment>
<dbReference type="Pfam" id="PF19853">
    <property type="entry name" value="DUF6328"/>
    <property type="match status" value="1"/>
</dbReference>
<keyword evidence="1" id="KW-0472">Membrane</keyword>
<evidence type="ECO:0000256" key="1">
    <source>
        <dbReference type="SAM" id="Phobius"/>
    </source>
</evidence>
<feature type="transmembrane region" description="Helical" evidence="1">
    <location>
        <begin position="107"/>
        <end position="130"/>
    </location>
</feature>
<sequence length="162" mass="17297">MAVPDQPPAADAAAESVSERLDRKFDDLLQELRVAQTGAQLLAGILVTLPFQPAFDDLDSFQRGLYLLLLASALLTTAAVLTPIAVHRRLSGRHHKDSVVRVARQALGVVLGTLSVLVVGLAMLVVDVVVGRAEAVVAASLLAVLMVSLLVVLPRLLVRERR</sequence>
<dbReference type="InterPro" id="IPR046291">
    <property type="entry name" value="DUF6328"/>
</dbReference>
<gene>
    <name evidence="2" type="ORF">GCM10022215_35020</name>
</gene>
<feature type="transmembrane region" description="Helical" evidence="1">
    <location>
        <begin position="65"/>
        <end position="86"/>
    </location>
</feature>
<evidence type="ECO:0000313" key="3">
    <source>
        <dbReference type="Proteomes" id="UP001501495"/>
    </source>
</evidence>
<keyword evidence="1" id="KW-1133">Transmembrane helix</keyword>
<evidence type="ECO:0008006" key="4">
    <source>
        <dbReference type="Google" id="ProtNLM"/>
    </source>
</evidence>
<dbReference type="EMBL" id="BAAAZH010000028">
    <property type="protein sequence ID" value="GAA4126020.1"/>
    <property type="molecule type" value="Genomic_DNA"/>
</dbReference>
<protein>
    <recommendedName>
        <fullName evidence="4">Sodium:proton antiporter</fullName>
    </recommendedName>
</protein>
<keyword evidence="3" id="KW-1185">Reference proteome</keyword>
<dbReference type="RefSeq" id="WP_344734763.1">
    <property type="nucleotide sequence ID" value="NZ_BAAAZH010000028.1"/>
</dbReference>
<keyword evidence="1" id="KW-0812">Transmembrane</keyword>